<evidence type="ECO:0000256" key="1">
    <source>
        <dbReference type="SAM" id="MobiDB-lite"/>
    </source>
</evidence>
<evidence type="ECO:0000313" key="3">
    <source>
        <dbReference type="Proteomes" id="UP000316360"/>
    </source>
</evidence>
<feature type="compositionally biased region" description="Basic and acidic residues" evidence="1">
    <location>
        <begin position="115"/>
        <end position="135"/>
    </location>
</feature>
<organism evidence="2 3">
    <name type="scientific">Aerophobetes bacterium</name>
    <dbReference type="NCBI Taxonomy" id="2030807"/>
    <lineage>
        <taxon>Bacteria</taxon>
        <taxon>Candidatus Aerophobota</taxon>
    </lineage>
</organism>
<proteinExistence type="predicted"/>
<accession>A0A523S6F3</accession>
<name>A0A523S6F3_UNCAE</name>
<evidence type="ECO:0000313" key="2">
    <source>
        <dbReference type="EMBL" id="TET13401.1"/>
    </source>
</evidence>
<dbReference type="AlphaFoldDB" id="A0A523S6F3"/>
<sequence>MTEKKRVVFMSKLKNLNIFLAKGGTITIPVPGGVKSRVEAAKMAKFRNFGYVTSNPEELKLLYKYIEEHPEDDIHEVIPPTPGEILAKKEAKLAEMMEEVAKAREEAGEASLADKVPEDMDRVSEETPEREKPVKVYTEKCPDCDWVAESFVSEAQMKNKLRGHRAGKHKK</sequence>
<protein>
    <submittedName>
        <fullName evidence="2">Uncharacterized protein</fullName>
    </submittedName>
</protein>
<comment type="caution">
    <text evidence="2">The sequence shown here is derived from an EMBL/GenBank/DDBJ whole genome shotgun (WGS) entry which is preliminary data.</text>
</comment>
<dbReference type="EMBL" id="SOKJ01000006">
    <property type="protein sequence ID" value="TET13401.1"/>
    <property type="molecule type" value="Genomic_DNA"/>
</dbReference>
<dbReference type="Proteomes" id="UP000316360">
    <property type="component" value="Unassembled WGS sequence"/>
</dbReference>
<feature type="region of interest" description="Disordered" evidence="1">
    <location>
        <begin position="103"/>
        <end position="135"/>
    </location>
</feature>
<reference evidence="2 3" key="1">
    <citation type="submission" date="2019-03" db="EMBL/GenBank/DDBJ databases">
        <title>Metabolic potential of uncultured bacteria and archaea associated with petroleum seepage in deep-sea sediments.</title>
        <authorList>
            <person name="Dong X."/>
            <person name="Hubert C."/>
        </authorList>
    </citation>
    <scope>NUCLEOTIDE SEQUENCE [LARGE SCALE GENOMIC DNA]</scope>
    <source>
        <strain evidence="2">E44_bin7</strain>
    </source>
</reference>
<gene>
    <name evidence="2" type="ORF">E3J84_00085</name>
</gene>